<dbReference type="RefSeq" id="XP_024398745.1">
    <property type="nucleotide sequence ID" value="XM_024542977.2"/>
</dbReference>
<evidence type="ECO:0000256" key="3">
    <source>
        <dbReference type="ARBA" id="ARBA00008661"/>
    </source>
</evidence>
<dbReference type="FunFam" id="3.90.550.50:FF:000027">
    <property type="entry name" value="Hexosyltransferase"/>
    <property type="match status" value="1"/>
</dbReference>
<evidence type="ECO:0000256" key="12">
    <source>
        <dbReference type="RuleBase" id="RU363063"/>
    </source>
</evidence>
<keyword evidence="6 12" id="KW-0812">Transmembrane</keyword>
<dbReference type="EnsemblPlants" id="Pp3c1_41710V3.5">
    <property type="protein sequence ID" value="PAC:32968655.CDS.1"/>
    <property type="gene ID" value="Pp3c1_41710"/>
</dbReference>
<comment type="subcellular location">
    <subcellularLocation>
        <location evidence="1 12">Golgi apparatus membrane</location>
        <topology evidence="1 12">Single-pass type II membrane protein</topology>
    </subcellularLocation>
</comment>
<keyword evidence="7 12" id="KW-0735">Signal-anchor</keyword>
<comment type="cofactor">
    <cofactor evidence="12">
        <name>Mn(2+)</name>
        <dbReference type="ChEBI" id="CHEBI:29035"/>
    </cofactor>
</comment>
<dbReference type="Pfam" id="PF01762">
    <property type="entry name" value="Galactosyl_T"/>
    <property type="match status" value="1"/>
</dbReference>
<reference evidence="13 14" key="2">
    <citation type="journal article" date="2018" name="Plant J.">
        <title>The Physcomitrella patens chromosome-scale assembly reveals moss genome structure and evolution.</title>
        <authorList>
            <person name="Lang D."/>
            <person name="Ullrich K.K."/>
            <person name="Murat F."/>
            <person name="Fuchs J."/>
            <person name="Jenkins J."/>
            <person name="Haas F.B."/>
            <person name="Piednoel M."/>
            <person name="Gundlach H."/>
            <person name="Van Bel M."/>
            <person name="Meyberg R."/>
            <person name="Vives C."/>
            <person name="Morata J."/>
            <person name="Symeonidi A."/>
            <person name="Hiss M."/>
            <person name="Muchero W."/>
            <person name="Kamisugi Y."/>
            <person name="Saleh O."/>
            <person name="Blanc G."/>
            <person name="Decker E.L."/>
            <person name="van Gessel N."/>
            <person name="Grimwood J."/>
            <person name="Hayes R.D."/>
            <person name="Graham S.W."/>
            <person name="Gunter L.E."/>
            <person name="McDaniel S.F."/>
            <person name="Hoernstein S.N.W."/>
            <person name="Larsson A."/>
            <person name="Li F.W."/>
            <person name="Perroud P.F."/>
            <person name="Phillips J."/>
            <person name="Ranjan P."/>
            <person name="Rokshar D.S."/>
            <person name="Rothfels C.J."/>
            <person name="Schneider L."/>
            <person name="Shu S."/>
            <person name="Stevenson D.W."/>
            <person name="Thummler F."/>
            <person name="Tillich M."/>
            <person name="Villarreal Aguilar J.C."/>
            <person name="Widiez T."/>
            <person name="Wong G.K."/>
            <person name="Wymore A."/>
            <person name="Zhang Y."/>
            <person name="Zimmer A.D."/>
            <person name="Quatrano R.S."/>
            <person name="Mayer K.F.X."/>
            <person name="Goodstein D."/>
            <person name="Casacuberta J.M."/>
            <person name="Vandepoele K."/>
            <person name="Reski R."/>
            <person name="Cuming A.C."/>
            <person name="Tuskan G.A."/>
            <person name="Maumus F."/>
            <person name="Salse J."/>
            <person name="Schmutz J."/>
            <person name="Rensing S.A."/>
        </authorList>
    </citation>
    <scope>NUCLEOTIDE SEQUENCE [LARGE SCALE GENOMIC DNA]</scope>
    <source>
        <strain evidence="13 14">cv. Gransden 2004</strain>
    </source>
</reference>
<dbReference type="OMA" id="ELWNDTI"/>
<dbReference type="GO" id="GO:0016758">
    <property type="term" value="F:hexosyltransferase activity"/>
    <property type="evidence" value="ECO:0007669"/>
    <property type="project" value="InterPro"/>
</dbReference>
<evidence type="ECO:0000256" key="2">
    <source>
        <dbReference type="ARBA" id="ARBA00004922"/>
    </source>
</evidence>
<evidence type="ECO:0000256" key="4">
    <source>
        <dbReference type="ARBA" id="ARBA00022676"/>
    </source>
</evidence>
<dbReference type="Gene3D" id="3.90.550.50">
    <property type="match status" value="1"/>
</dbReference>
<dbReference type="Proteomes" id="UP000006727">
    <property type="component" value="Chromosome 1"/>
</dbReference>
<dbReference type="InterPro" id="IPR002659">
    <property type="entry name" value="Glyco_trans_31"/>
</dbReference>
<proteinExistence type="inferred from homology"/>
<dbReference type="Gramene" id="Pp3c1_41710V3.5">
    <property type="protein sequence ID" value="PAC:32968655.CDS.1"/>
    <property type="gene ID" value="Pp3c1_41710"/>
</dbReference>
<evidence type="ECO:0000256" key="10">
    <source>
        <dbReference type="ARBA" id="ARBA00023136"/>
    </source>
</evidence>
<dbReference type="KEGG" id="ppp:112293475"/>
<dbReference type="PANTHER" id="PTHR11214:SF351">
    <property type="entry name" value="BETA-1,3-GALACTOSYLTRANSFERASE PVG3"/>
    <property type="match status" value="1"/>
</dbReference>
<protein>
    <recommendedName>
        <fullName evidence="12">Hexosyltransferase</fullName>
        <ecNumber evidence="12">2.4.1.-</ecNumber>
    </recommendedName>
</protein>
<dbReference type="PANTHER" id="PTHR11214">
    <property type="entry name" value="BETA-1,3-N-ACETYLGLUCOSAMINYLTRANSFERASE"/>
    <property type="match status" value="1"/>
</dbReference>
<dbReference type="GeneID" id="112293475"/>
<keyword evidence="8 12" id="KW-1133">Transmembrane helix</keyword>
<feature type="transmembrane region" description="Helical" evidence="12">
    <location>
        <begin position="20"/>
        <end position="39"/>
    </location>
</feature>
<evidence type="ECO:0000256" key="11">
    <source>
        <dbReference type="ARBA" id="ARBA00023211"/>
    </source>
</evidence>
<keyword evidence="11 12" id="KW-0464">Manganese</keyword>
<accession>A0A7I3ZS95</accession>
<dbReference type="EMBL" id="ABEU02000001">
    <property type="status" value="NOT_ANNOTATED_CDS"/>
    <property type="molecule type" value="Genomic_DNA"/>
</dbReference>
<evidence type="ECO:0000256" key="6">
    <source>
        <dbReference type="ARBA" id="ARBA00022692"/>
    </source>
</evidence>
<evidence type="ECO:0000256" key="8">
    <source>
        <dbReference type="ARBA" id="ARBA00022989"/>
    </source>
</evidence>
<evidence type="ECO:0000256" key="1">
    <source>
        <dbReference type="ARBA" id="ARBA00004323"/>
    </source>
</evidence>
<sequence length="341" mass="38031">MKKPLLSPLRSRTSKSTFRFTCFVSVAALIAGSLFYLFLLANPALRSQIGAIRLNRSLAIANEVSSAVAFAGAGAEFSCDCTSELNSQNVSKMSVLVGVFTMASKVERRNLLRLAYSVQSATDADVTIRFVIGRPRNEEEKLTIALESLTHKDIIILDCEENMNHGKSFAYFFTVAAMGVRFDYVMKVDDDAYVRVANLAKSLDPLPRDDLYYGYVIPCENKDPYAWYMAGMGYLISWDLVQWVHDSPTVRNNTNGTEDKLVGDWLKSAGKAKNRVSKKPFFYDHPEFGGKCAHDLIPETILIHQVKTPARWQQVLKFFEHDRVEALAAPSAPIASMSSSI</sequence>
<reference evidence="13 14" key="1">
    <citation type="journal article" date="2008" name="Science">
        <title>The Physcomitrella genome reveals evolutionary insights into the conquest of land by plants.</title>
        <authorList>
            <person name="Rensing S."/>
            <person name="Lang D."/>
            <person name="Zimmer A."/>
            <person name="Terry A."/>
            <person name="Salamov A."/>
            <person name="Shapiro H."/>
            <person name="Nishiyama T."/>
            <person name="Perroud P.-F."/>
            <person name="Lindquist E."/>
            <person name="Kamisugi Y."/>
            <person name="Tanahashi T."/>
            <person name="Sakakibara K."/>
            <person name="Fujita T."/>
            <person name="Oishi K."/>
            <person name="Shin-I T."/>
            <person name="Kuroki Y."/>
            <person name="Toyoda A."/>
            <person name="Suzuki Y."/>
            <person name="Hashimoto A."/>
            <person name="Yamaguchi K."/>
            <person name="Sugano A."/>
            <person name="Kohara Y."/>
            <person name="Fujiyama A."/>
            <person name="Anterola A."/>
            <person name="Aoki S."/>
            <person name="Ashton N."/>
            <person name="Barbazuk W.B."/>
            <person name="Barker E."/>
            <person name="Bennetzen J."/>
            <person name="Bezanilla M."/>
            <person name="Blankenship R."/>
            <person name="Cho S.H."/>
            <person name="Dutcher S."/>
            <person name="Estelle M."/>
            <person name="Fawcett J.A."/>
            <person name="Gundlach H."/>
            <person name="Hanada K."/>
            <person name="Heyl A."/>
            <person name="Hicks K.A."/>
            <person name="Hugh J."/>
            <person name="Lohr M."/>
            <person name="Mayer K."/>
            <person name="Melkozernov A."/>
            <person name="Murata T."/>
            <person name="Nelson D."/>
            <person name="Pils B."/>
            <person name="Prigge M."/>
            <person name="Reiss B."/>
            <person name="Renner T."/>
            <person name="Rombauts S."/>
            <person name="Rushton P."/>
            <person name="Sanderfoot A."/>
            <person name="Schween G."/>
            <person name="Shiu S.-H."/>
            <person name="Stueber K."/>
            <person name="Theodoulou F.L."/>
            <person name="Tu H."/>
            <person name="Van de Peer Y."/>
            <person name="Verrier P.J."/>
            <person name="Waters E."/>
            <person name="Wood A."/>
            <person name="Yang L."/>
            <person name="Cove D."/>
            <person name="Cuming A."/>
            <person name="Hasebe M."/>
            <person name="Lucas S."/>
            <person name="Mishler D.B."/>
            <person name="Reski R."/>
            <person name="Grigoriev I."/>
            <person name="Quatrano R.S."/>
            <person name="Boore J.L."/>
        </authorList>
    </citation>
    <scope>NUCLEOTIDE SEQUENCE [LARGE SCALE GENOMIC DNA]</scope>
    <source>
        <strain evidence="13 14">cv. Gransden 2004</strain>
    </source>
</reference>
<gene>
    <name evidence="13" type="primary">LOC112293475</name>
</gene>
<comment type="pathway">
    <text evidence="2">Protein modification; protein glycosylation.</text>
</comment>
<name>A0A7I3ZS95_PHYPA</name>
<dbReference type="InterPro" id="IPR029044">
    <property type="entry name" value="Nucleotide-diphossugar_trans"/>
</dbReference>
<evidence type="ECO:0000256" key="5">
    <source>
        <dbReference type="ARBA" id="ARBA00022679"/>
    </source>
</evidence>
<keyword evidence="10 12" id="KW-0472">Membrane</keyword>
<dbReference type="OrthoDB" id="2139606at2759"/>
<keyword evidence="14" id="KW-1185">Reference proteome</keyword>
<evidence type="ECO:0000313" key="14">
    <source>
        <dbReference type="Proteomes" id="UP000006727"/>
    </source>
</evidence>
<dbReference type="EC" id="2.4.1.-" evidence="12"/>
<dbReference type="SUPFAM" id="SSF53448">
    <property type="entry name" value="Nucleotide-diphospho-sugar transferases"/>
    <property type="match status" value="1"/>
</dbReference>
<dbReference type="AlphaFoldDB" id="A0A7I3ZS95"/>
<evidence type="ECO:0000256" key="7">
    <source>
        <dbReference type="ARBA" id="ARBA00022968"/>
    </source>
</evidence>
<keyword evidence="9 12" id="KW-0333">Golgi apparatus</keyword>
<dbReference type="InParanoid" id="A0A7I3ZS95"/>
<organism evidence="13 14">
    <name type="scientific">Physcomitrium patens</name>
    <name type="common">Spreading-leaved earth moss</name>
    <name type="synonym">Physcomitrella patens</name>
    <dbReference type="NCBI Taxonomy" id="3218"/>
    <lineage>
        <taxon>Eukaryota</taxon>
        <taxon>Viridiplantae</taxon>
        <taxon>Streptophyta</taxon>
        <taxon>Embryophyta</taxon>
        <taxon>Bryophyta</taxon>
        <taxon>Bryophytina</taxon>
        <taxon>Bryopsida</taxon>
        <taxon>Funariidae</taxon>
        <taxon>Funariales</taxon>
        <taxon>Funariaceae</taxon>
        <taxon>Physcomitrium</taxon>
    </lineage>
</organism>
<keyword evidence="4 12" id="KW-0328">Glycosyltransferase</keyword>
<evidence type="ECO:0000313" key="13">
    <source>
        <dbReference type="EnsemblPlants" id="PAC:32968655.CDS.1"/>
    </source>
</evidence>
<dbReference type="GO" id="GO:0000139">
    <property type="term" value="C:Golgi membrane"/>
    <property type="evidence" value="ECO:0007669"/>
    <property type="project" value="UniProtKB-SubCell"/>
</dbReference>
<reference evidence="13" key="3">
    <citation type="submission" date="2020-12" db="UniProtKB">
        <authorList>
            <consortium name="EnsemblPlants"/>
        </authorList>
    </citation>
    <scope>IDENTIFICATION</scope>
</reference>
<comment type="similarity">
    <text evidence="3 12">Belongs to the glycosyltransferase 31 family.</text>
</comment>
<keyword evidence="5" id="KW-0808">Transferase</keyword>
<dbReference type="UniPathway" id="UPA00378"/>
<evidence type="ECO:0000256" key="9">
    <source>
        <dbReference type="ARBA" id="ARBA00023034"/>
    </source>
</evidence>